<dbReference type="AlphaFoldDB" id="A0A1H0IAB6"/>
<evidence type="ECO:0000313" key="4">
    <source>
        <dbReference type="Proteomes" id="UP000199677"/>
    </source>
</evidence>
<reference evidence="4" key="1">
    <citation type="submission" date="2016-10" db="EMBL/GenBank/DDBJ databases">
        <authorList>
            <person name="Varghese N."/>
            <person name="Submissions S."/>
        </authorList>
    </citation>
    <scope>NUCLEOTIDE SEQUENCE [LARGE SCALE GENOMIC DNA]</scope>
    <source>
        <strain evidence="4">CGMCC 1.6494</strain>
    </source>
</reference>
<dbReference type="InterPro" id="IPR013762">
    <property type="entry name" value="Integrase-like_cat_sf"/>
</dbReference>
<dbReference type="Gene3D" id="1.10.443.10">
    <property type="entry name" value="Intergrase catalytic core"/>
    <property type="match status" value="1"/>
</dbReference>
<dbReference type="GO" id="GO:0006310">
    <property type="term" value="P:DNA recombination"/>
    <property type="evidence" value="ECO:0007669"/>
    <property type="project" value="UniProtKB-KW"/>
</dbReference>
<dbReference type="InterPro" id="IPR050090">
    <property type="entry name" value="Tyrosine_recombinase_XerCD"/>
</dbReference>
<accession>A0A1H0IAB6</accession>
<dbReference type="GO" id="GO:0003677">
    <property type="term" value="F:DNA binding"/>
    <property type="evidence" value="ECO:0007669"/>
    <property type="project" value="InterPro"/>
</dbReference>
<dbReference type="Proteomes" id="UP000199677">
    <property type="component" value="Unassembled WGS sequence"/>
</dbReference>
<sequence length="779" mass="89204">MEHLNAESLLGHWKSERHVLMEPRREPDTRWILEAALGHENFRTLSIHRDEVSALIRGLFFWRRAHDRPISMHLAHQRVNRVMEHLNQVAGIEGVLIPEPIPVHRPTALPPSAQSFSATEQMLVLDKKLLTWCRKTTTADAWLLVLSQNLMARLGMSEAVLLGTLASLTRQHIHHKTLMVPSSPNESLDTGGHYHVSLPRDVWIPLRAVLQKTKHDEEDSWLFATNKHPSSLPYKQRRLKLRQRLKAVTKRCASELKFLPDSDQWSALHSWQAIVSASRYVPVMRDIPPLWATLLRHYPLPTCTHVPLLASHELSHSYAPGDSHGRLPDRGPIRATRAPLDEIRTPELGQQTQPVGVSEIPTEHLPPDWHRQTKNILQQFLSEVGHLPKKRLNSDQLEDSMQEKLLAYEQRLNRFIGHQNHYPFWVLHFLYYQMRTKGNELSSTRTLLSRLTPLTLLMHDAVLDMSDWDDEVVLELQMAAESGTRWADSTRQRFISSFRQLMTFCQSYGLLEGVSLPRSTTSALSPSTLRTRILTPDHLQTVWSNLTQGVPDGDPRQMMGLTLALGFYGGLRASEVLSLTLNDVVMDPVSTSPQGTCWVEIQGGKTPAARRRVGLHIMAPPSVIGHMHRWIMTRRDECSAVPLEDIALFGPRHNPQAYTREALITPVIQWMRFVLGQDIDFHGLRHAAVSWTLLRLHAAQHEDFKNSLQHRHHWMFQPMSLRDMLKYFCGAERYDTLERGTLLLHVAQWIGHREPSTLLRHYAHTLGLIHSHVLAPSNS</sequence>
<organism evidence="3 4">
    <name type="scientific">Vreelandella arcis</name>
    <dbReference type="NCBI Taxonomy" id="416873"/>
    <lineage>
        <taxon>Bacteria</taxon>
        <taxon>Pseudomonadati</taxon>
        <taxon>Pseudomonadota</taxon>
        <taxon>Gammaproteobacteria</taxon>
        <taxon>Oceanospirillales</taxon>
        <taxon>Halomonadaceae</taxon>
        <taxon>Vreelandella</taxon>
    </lineage>
</organism>
<name>A0A1H0IAB6_9GAMM</name>
<dbReference type="PANTHER" id="PTHR30349">
    <property type="entry name" value="PHAGE INTEGRASE-RELATED"/>
    <property type="match status" value="1"/>
</dbReference>
<proteinExistence type="predicted"/>
<keyword evidence="1" id="KW-0229">DNA integration</keyword>
<dbReference type="EMBL" id="FNII01000019">
    <property type="protein sequence ID" value="SDO28306.1"/>
    <property type="molecule type" value="Genomic_DNA"/>
</dbReference>
<dbReference type="InterPro" id="IPR011010">
    <property type="entry name" value="DNA_brk_join_enz"/>
</dbReference>
<dbReference type="OrthoDB" id="6118630at2"/>
<evidence type="ECO:0000256" key="1">
    <source>
        <dbReference type="ARBA" id="ARBA00022908"/>
    </source>
</evidence>
<evidence type="ECO:0000256" key="2">
    <source>
        <dbReference type="ARBA" id="ARBA00023172"/>
    </source>
</evidence>
<dbReference type="PANTHER" id="PTHR30349:SF88">
    <property type="entry name" value="BLL1584 PROTEIN"/>
    <property type="match status" value="1"/>
</dbReference>
<gene>
    <name evidence="3" type="ORF">SAMN04487951_11919</name>
</gene>
<dbReference type="CDD" id="cd00397">
    <property type="entry name" value="DNA_BRE_C"/>
    <property type="match status" value="1"/>
</dbReference>
<protein>
    <recommendedName>
        <fullName evidence="5">Phage integrase family protein</fullName>
    </recommendedName>
</protein>
<dbReference type="RefSeq" id="WP_089707835.1">
    <property type="nucleotide sequence ID" value="NZ_FNII01000019.1"/>
</dbReference>
<dbReference type="GO" id="GO:0015074">
    <property type="term" value="P:DNA integration"/>
    <property type="evidence" value="ECO:0007669"/>
    <property type="project" value="UniProtKB-KW"/>
</dbReference>
<evidence type="ECO:0000313" key="3">
    <source>
        <dbReference type="EMBL" id="SDO28306.1"/>
    </source>
</evidence>
<dbReference type="STRING" id="416873.SAMN04487951_11919"/>
<keyword evidence="4" id="KW-1185">Reference proteome</keyword>
<dbReference type="SUPFAM" id="SSF56349">
    <property type="entry name" value="DNA breaking-rejoining enzymes"/>
    <property type="match status" value="1"/>
</dbReference>
<keyword evidence="2" id="KW-0233">DNA recombination</keyword>
<evidence type="ECO:0008006" key="5">
    <source>
        <dbReference type="Google" id="ProtNLM"/>
    </source>
</evidence>